<protein>
    <submittedName>
        <fullName evidence="2">Uncharacterized protein</fullName>
    </submittedName>
</protein>
<gene>
    <name evidence="2" type="ORF">PLEPLA_LOCUS17436</name>
</gene>
<dbReference type="EMBL" id="CADEAL010001138">
    <property type="protein sequence ID" value="CAB1429458.1"/>
    <property type="molecule type" value="Genomic_DNA"/>
</dbReference>
<evidence type="ECO:0000313" key="2">
    <source>
        <dbReference type="EMBL" id="CAB1429458.1"/>
    </source>
</evidence>
<keyword evidence="3" id="KW-1185">Reference proteome</keyword>
<evidence type="ECO:0000256" key="1">
    <source>
        <dbReference type="SAM" id="MobiDB-lite"/>
    </source>
</evidence>
<accession>A0A9N7UCW1</accession>
<feature type="region of interest" description="Disordered" evidence="1">
    <location>
        <begin position="14"/>
        <end position="34"/>
    </location>
</feature>
<feature type="compositionally biased region" description="Pro residues" evidence="1">
    <location>
        <begin position="56"/>
        <end position="73"/>
    </location>
</feature>
<evidence type="ECO:0000313" key="3">
    <source>
        <dbReference type="Proteomes" id="UP001153269"/>
    </source>
</evidence>
<dbReference type="Proteomes" id="UP001153269">
    <property type="component" value="Unassembled WGS sequence"/>
</dbReference>
<comment type="caution">
    <text evidence="2">The sequence shown here is derived from an EMBL/GenBank/DDBJ whole genome shotgun (WGS) entry which is preliminary data.</text>
</comment>
<feature type="region of interest" description="Disordered" evidence="1">
    <location>
        <begin position="52"/>
        <end position="73"/>
    </location>
</feature>
<proteinExistence type="predicted"/>
<name>A0A9N7UCW1_PLEPL</name>
<feature type="compositionally biased region" description="Gly residues" evidence="1">
    <location>
        <begin position="21"/>
        <end position="32"/>
    </location>
</feature>
<reference evidence="2" key="1">
    <citation type="submission" date="2020-03" db="EMBL/GenBank/DDBJ databases">
        <authorList>
            <person name="Weist P."/>
        </authorList>
    </citation>
    <scope>NUCLEOTIDE SEQUENCE</scope>
</reference>
<sequence length="367" mass="39623">MPCRQADCLRGYRKWGEGGKGRGTGKGGGGFGVNRPTPVTLPQGFCFSSSFDLPQSPSPRPPPQSPSHYLPPPPMPCPSPLPPFYRVFLYNEQDCKLQPVCERRNILDFARHCLFSPPPDDLTSLLLLLLPPLPGRRKKGEVKPGRGVVGLEGGESAGRFFLAHPSPCIPFDPRQLAHDPTTASASRVLPPTLSVSYLPGGVLPPGQNMLNKPSGQIQPPLVLRFSRPTPGNREPATFPGGLIRPEAGTGRLSPLRCQSERRAPGIGIPFPPLARPVGYCILGCQYESTVPQCFSWRDAGILAPGQLPGTRTSRFFPPFPKDGSHQVFLARISTNLLSPFSYFAPRPGSDDGQPCGDARLSSRLVAL</sequence>
<dbReference type="AlphaFoldDB" id="A0A9N7UCW1"/>
<organism evidence="2 3">
    <name type="scientific">Pleuronectes platessa</name>
    <name type="common">European plaice</name>
    <dbReference type="NCBI Taxonomy" id="8262"/>
    <lineage>
        <taxon>Eukaryota</taxon>
        <taxon>Metazoa</taxon>
        <taxon>Chordata</taxon>
        <taxon>Craniata</taxon>
        <taxon>Vertebrata</taxon>
        <taxon>Euteleostomi</taxon>
        <taxon>Actinopterygii</taxon>
        <taxon>Neopterygii</taxon>
        <taxon>Teleostei</taxon>
        <taxon>Neoteleostei</taxon>
        <taxon>Acanthomorphata</taxon>
        <taxon>Carangaria</taxon>
        <taxon>Pleuronectiformes</taxon>
        <taxon>Pleuronectoidei</taxon>
        <taxon>Pleuronectidae</taxon>
        <taxon>Pleuronectes</taxon>
    </lineage>
</organism>